<sequence>MSVIGEAAFSAFLELLSGKLVDSVLNFVVDHRQVHQQLKLWQSILPEIKAVLNHAKEKQIKDEDEGVKNWLDDLQDLAYDVDDILNEFAYQQLRLKLQKLKLKPALVRYRNSFLPAVLVLISLQPLFSSILR</sequence>
<evidence type="ECO:0000256" key="3">
    <source>
        <dbReference type="ARBA" id="ARBA00022821"/>
    </source>
</evidence>
<evidence type="ECO:0000259" key="4">
    <source>
        <dbReference type="Pfam" id="PF18052"/>
    </source>
</evidence>
<organism evidence="5 6">
    <name type="scientific">Gossypium hirsutum</name>
    <name type="common">Upland cotton</name>
    <name type="synonym">Gossypium mexicanum</name>
    <dbReference type="NCBI Taxonomy" id="3635"/>
    <lineage>
        <taxon>Eukaryota</taxon>
        <taxon>Viridiplantae</taxon>
        <taxon>Streptophyta</taxon>
        <taxon>Embryophyta</taxon>
        <taxon>Tracheophyta</taxon>
        <taxon>Spermatophyta</taxon>
        <taxon>Magnoliopsida</taxon>
        <taxon>eudicotyledons</taxon>
        <taxon>Gunneridae</taxon>
        <taxon>Pentapetalae</taxon>
        <taxon>rosids</taxon>
        <taxon>malvids</taxon>
        <taxon>Malvales</taxon>
        <taxon>Malvaceae</taxon>
        <taxon>Malvoideae</taxon>
        <taxon>Gossypium</taxon>
    </lineage>
</organism>
<dbReference type="OrthoDB" id="966315at2759"/>
<dbReference type="Pfam" id="PF18052">
    <property type="entry name" value="Rx_N"/>
    <property type="match status" value="1"/>
</dbReference>
<dbReference type="GeneID" id="107902385"/>
<dbReference type="Proteomes" id="UP000818029">
    <property type="component" value="Chromosome D05"/>
</dbReference>
<dbReference type="GO" id="GO:0006952">
    <property type="term" value="P:defense response"/>
    <property type="evidence" value="ECO:0007669"/>
    <property type="project" value="UniProtKB-KW"/>
</dbReference>
<keyword evidence="3" id="KW-0611">Plant defense</keyword>
<evidence type="ECO:0000313" key="6">
    <source>
        <dbReference type="RefSeq" id="XP_016684065.1"/>
    </source>
</evidence>
<evidence type="ECO:0000313" key="5">
    <source>
        <dbReference type="Proteomes" id="UP000818029"/>
    </source>
</evidence>
<dbReference type="KEGG" id="ghi:107902385"/>
<reference evidence="5" key="1">
    <citation type="journal article" date="2020" name="Nat. Genet.">
        <title>Genomic diversifications of five Gossypium allopolyploid species and their impact on cotton improvement.</title>
        <authorList>
            <person name="Chen Z.J."/>
            <person name="Sreedasyam A."/>
            <person name="Ando A."/>
            <person name="Song Q."/>
            <person name="De Santiago L.M."/>
            <person name="Hulse-Kemp A.M."/>
            <person name="Ding M."/>
            <person name="Ye W."/>
            <person name="Kirkbride R.C."/>
            <person name="Jenkins J."/>
            <person name="Plott C."/>
            <person name="Lovell J."/>
            <person name="Lin Y.M."/>
            <person name="Vaughn R."/>
            <person name="Liu B."/>
            <person name="Simpson S."/>
            <person name="Scheffler B.E."/>
            <person name="Wen L."/>
            <person name="Saski C.A."/>
            <person name="Grover C.E."/>
            <person name="Hu G."/>
            <person name="Conover J.L."/>
            <person name="Carlson J.W."/>
            <person name="Shu S."/>
            <person name="Boston L.B."/>
            <person name="Williams M."/>
            <person name="Peterson D.G."/>
            <person name="McGee K."/>
            <person name="Jones D.C."/>
            <person name="Wendel J.F."/>
            <person name="Stelly D.M."/>
            <person name="Grimwood J."/>
            <person name="Schmutz J."/>
        </authorList>
    </citation>
    <scope>NUCLEOTIDE SEQUENCE [LARGE SCALE GENOMIC DNA]</scope>
    <source>
        <strain evidence="5">cv. TM-1</strain>
    </source>
</reference>
<dbReference type="STRING" id="3635.A0A1U8J148"/>
<protein>
    <submittedName>
        <fullName evidence="6">Disease resistance protein RGA4</fullName>
    </submittedName>
</protein>
<gene>
    <name evidence="6" type="primary">LOC107902385</name>
</gene>
<proteinExistence type="predicted"/>
<keyword evidence="1" id="KW-0677">Repeat</keyword>
<dbReference type="SMR" id="A0A1U8J148"/>
<dbReference type="PaxDb" id="3635-A0A1U8J148"/>
<dbReference type="GO" id="GO:0000166">
    <property type="term" value="F:nucleotide binding"/>
    <property type="evidence" value="ECO:0007669"/>
    <property type="project" value="UniProtKB-KW"/>
</dbReference>
<evidence type="ECO:0000256" key="2">
    <source>
        <dbReference type="ARBA" id="ARBA00022741"/>
    </source>
</evidence>
<keyword evidence="5" id="KW-1185">Reference proteome</keyword>
<evidence type="ECO:0000256" key="1">
    <source>
        <dbReference type="ARBA" id="ARBA00022737"/>
    </source>
</evidence>
<accession>A0A1U8J148</accession>
<keyword evidence="2" id="KW-0547">Nucleotide-binding</keyword>
<name>A0A1U8J148_GOSHI</name>
<dbReference type="InterPro" id="IPR041118">
    <property type="entry name" value="Rx_N"/>
</dbReference>
<dbReference type="AlphaFoldDB" id="A0A1U8J148"/>
<feature type="domain" description="Disease resistance N-terminal" evidence="4">
    <location>
        <begin position="13"/>
        <end position="98"/>
    </location>
</feature>
<dbReference type="Gene3D" id="1.20.5.4130">
    <property type="match status" value="1"/>
</dbReference>
<reference evidence="6" key="2">
    <citation type="submission" date="2025-08" db="UniProtKB">
        <authorList>
            <consortium name="RefSeq"/>
        </authorList>
    </citation>
    <scope>IDENTIFICATION</scope>
</reference>
<dbReference type="RefSeq" id="XP_016684065.1">
    <property type="nucleotide sequence ID" value="XM_016828576.1"/>
</dbReference>